<proteinExistence type="predicted"/>
<evidence type="ECO:0000256" key="2">
    <source>
        <dbReference type="SAM" id="SignalP"/>
    </source>
</evidence>
<keyword evidence="2" id="KW-0732">Signal</keyword>
<gene>
    <name evidence="3" type="ORF">E6O51_01795</name>
</gene>
<evidence type="ECO:0000256" key="1">
    <source>
        <dbReference type="SAM" id="MobiDB-lite"/>
    </source>
</evidence>
<protein>
    <submittedName>
        <fullName evidence="3">DUF4175 domain-containing protein</fullName>
    </submittedName>
</protein>
<feature type="compositionally biased region" description="Basic and acidic residues" evidence="1">
    <location>
        <begin position="120"/>
        <end position="135"/>
    </location>
</feature>
<feature type="chain" id="PRO_5020660245" evidence="2">
    <location>
        <begin position="25"/>
        <end position="135"/>
    </location>
</feature>
<evidence type="ECO:0000313" key="4">
    <source>
        <dbReference type="Proteomes" id="UP000307956"/>
    </source>
</evidence>
<dbReference type="AlphaFoldDB" id="A0A4S4AZ09"/>
<feature type="region of interest" description="Disordered" evidence="1">
    <location>
        <begin position="116"/>
        <end position="135"/>
    </location>
</feature>
<dbReference type="Proteomes" id="UP000307956">
    <property type="component" value="Unassembled WGS sequence"/>
</dbReference>
<feature type="signal peptide" evidence="2">
    <location>
        <begin position="1"/>
        <end position="24"/>
    </location>
</feature>
<keyword evidence="4" id="KW-1185">Reference proteome</keyword>
<name>A0A4S4AZ09_9RHOO</name>
<accession>A0A4S4AZ09</accession>
<dbReference type="RefSeq" id="WP_136383253.1">
    <property type="nucleotide sequence ID" value="NZ_SSOD01000001.1"/>
</dbReference>
<evidence type="ECO:0000313" key="3">
    <source>
        <dbReference type="EMBL" id="THF65360.1"/>
    </source>
</evidence>
<organism evidence="3 4">
    <name type="scientific">Pseudothauera rhizosphaerae</name>
    <dbReference type="NCBI Taxonomy" id="2565932"/>
    <lineage>
        <taxon>Bacteria</taxon>
        <taxon>Pseudomonadati</taxon>
        <taxon>Pseudomonadota</taxon>
        <taxon>Betaproteobacteria</taxon>
        <taxon>Rhodocyclales</taxon>
        <taxon>Zoogloeaceae</taxon>
        <taxon>Pseudothauera</taxon>
    </lineage>
</organism>
<comment type="caution">
    <text evidence="3">The sequence shown here is derived from an EMBL/GenBank/DDBJ whole genome shotgun (WGS) entry which is preliminary data.</text>
</comment>
<dbReference type="EMBL" id="SSOD01000001">
    <property type="protein sequence ID" value="THF65360.1"/>
    <property type="molecule type" value="Genomic_DNA"/>
</dbReference>
<reference evidence="3 4" key="1">
    <citation type="submission" date="2019-04" db="EMBL/GenBank/DDBJ databases">
        <title>Azoarcus rhizosphaerae sp. nov. isolated from rhizosphere of Ficus religiosa.</title>
        <authorList>
            <person name="Lin S.-Y."/>
            <person name="Hameed A."/>
            <person name="Hsu Y.-H."/>
            <person name="Young C.-C."/>
        </authorList>
    </citation>
    <scope>NUCLEOTIDE SEQUENCE [LARGE SCALE GENOMIC DNA]</scope>
    <source>
        <strain evidence="3 4">CC-YHH848</strain>
    </source>
</reference>
<sequence length="135" mass="14560">MTPKFSTRCTLLVAGLILSGAAAAQAPSQAEMQRMMAGMQAMQQCIAKIDQKGLQKLEQQGQRMQARIEELCSTGKRDEAQKEAVKYAAEMAKAPTVTAMAECTKPMQGLVPAASPYAGLEKEDGKARKQHVCDN</sequence>